<proteinExistence type="predicted"/>
<dbReference type="InterPro" id="IPR027417">
    <property type="entry name" value="P-loop_NTPase"/>
</dbReference>
<organism evidence="1 2">
    <name type="scientific">Floridaenema aerugineum BLCC-F46</name>
    <dbReference type="NCBI Taxonomy" id="3153654"/>
    <lineage>
        <taxon>Bacteria</taxon>
        <taxon>Bacillati</taxon>
        <taxon>Cyanobacteriota</taxon>
        <taxon>Cyanophyceae</taxon>
        <taxon>Oscillatoriophycideae</taxon>
        <taxon>Aerosakkonematales</taxon>
        <taxon>Aerosakkonemataceae</taxon>
        <taxon>Floridanema</taxon>
        <taxon>Floridanema aerugineum</taxon>
    </lineage>
</organism>
<sequence length="374" mass="41894">MLRSEIIQRLVQAWRSVKQEFLEELENIPLSSEIKERLIQAWKSGKQSFIEDVERMKTEIEEIIRMPLDTKIMMLGTSGTGKTCYMIGMQVYMQTVGTDSGFTITSVKHNQARTIEEQWMKMCEGEGSERWPAGTDVTVGYSFNFNYANKTFAKFNWVDYRGGALDDDEDNEERKSLVEELCTSDCLFLCLSAEYLAKGFTPGAALKARVGVMNALMTEVAAKKNSTPENPFPVAIVVTKADLLDNFNGSIKENAVEVIKKFFKTLFVPGSPWLTGIIGVSLGKELAEKPDSGEIDPIEVHLPVTFGVLCKLIKHANGLAKPKGNWGFLSKIIDTNVEETEIKNRIQQLDLELASVPIYAGNQRITSLLKWAKL</sequence>
<evidence type="ECO:0000313" key="2">
    <source>
        <dbReference type="Proteomes" id="UP001576774"/>
    </source>
</evidence>
<protein>
    <recommendedName>
        <fullName evidence="3">Cytoplasmic dynein 2 light intermediate chain 1</fullName>
    </recommendedName>
</protein>
<accession>A0ABV4X7N9</accession>
<evidence type="ECO:0008006" key="3">
    <source>
        <dbReference type="Google" id="ProtNLM"/>
    </source>
</evidence>
<name>A0ABV4X7N9_9CYAN</name>
<gene>
    <name evidence="1" type="ORF">ACE1CC_18295</name>
</gene>
<comment type="caution">
    <text evidence="1">The sequence shown here is derived from an EMBL/GenBank/DDBJ whole genome shotgun (WGS) entry which is preliminary data.</text>
</comment>
<dbReference type="EMBL" id="JBHFNQ010000140">
    <property type="protein sequence ID" value="MFB2878805.1"/>
    <property type="molecule type" value="Genomic_DNA"/>
</dbReference>
<dbReference type="RefSeq" id="WP_413271866.1">
    <property type="nucleotide sequence ID" value="NZ_JBHFNQ010000140.1"/>
</dbReference>
<reference evidence="1 2" key="1">
    <citation type="submission" date="2024-09" db="EMBL/GenBank/DDBJ databases">
        <title>Floridaenema gen nov. (Aerosakkonemataceae, Aerosakkonematales ord. nov., Cyanobacteria) from benthic tropical and subtropical fresh waters, with the description of four new species.</title>
        <authorList>
            <person name="Moretto J.A."/>
            <person name="Berthold D.E."/>
            <person name="Lefler F.W."/>
            <person name="Huang I.-S."/>
            <person name="Laughinghouse H. IV."/>
        </authorList>
    </citation>
    <scope>NUCLEOTIDE SEQUENCE [LARGE SCALE GENOMIC DNA]</scope>
    <source>
        <strain evidence="1 2">BLCC-F46</strain>
    </source>
</reference>
<keyword evidence="2" id="KW-1185">Reference proteome</keyword>
<evidence type="ECO:0000313" key="1">
    <source>
        <dbReference type="EMBL" id="MFB2878805.1"/>
    </source>
</evidence>
<dbReference type="Proteomes" id="UP001576774">
    <property type="component" value="Unassembled WGS sequence"/>
</dbReference>
<dbReference type="SUPFAM" id="SSF52540">
    <property type="entry name" value="P-loop containing nucleoside triphosphate hydrolases"/>
    <property type="match status" value="1"/>
</dbReference>